<accession>A0ABN2XSZ3</accession>
<evidence type="ECO:0000313" key="4">
    <source>
        <dbReference type="EMBL" id="GAA2115639.1"/>
    </source>
</evidence>
<dbReference type="InterPro" id="IPR047057">
    <property type="entry name" value="MerR_fam"/>
</dbReference>
<evidence type="ECO:0000256" key="1">
    <source>
        <dbReference type="ARBA" id="ARBA00023125"/>
    </source>
</evidence>
<keyword evidence="5" id="KW-1185">Reference proteome</keyword>
<dbReference type="Gene3D" id="1.10.1660.10">
    <property type="match status" value="1"/>
</dbReference>
<gene>
    <name evidence="4" type="ORF">GCM10009802_15690</name>
</gene>
<dbReference type="PROSITE" id="PS50937">
    <property type="entry name" value="HTH_MERR_2"/>
    <property type="match status" value="1"/>
</dbReference>
<proteinExistence type="predicted"/>
<dbReference type="SUPFAM" id="SSF46955">
    <property type="entry name" value="Putative DNA-binding domain"/>
    <property type="match status" value="1"/>
</dbReference>
<dbReference type="Proteomes" id="UP001500443">
    <property type="component" value="Unassembled WGS sequence"/>
</dbReference>
<protein>
    <submittedName>
        <fullName evidence="4">MerR family transcriptional regulator</fullName>
    </submittedName>
</protein>
<keyword evidence="1" id="KW-0238">DNA-binding</keyword>
<dbReference type="InterPro" id="IPR009061">
    <property type="entry name" value="DNA-bd_dom_put_sf"/>
</dbReference>
<keyword evidence="2" id="KW-0175">Coiled coil</keyword>
<comment type="caution">
    <text evidence="4">The sequence shown here is derived from an EMBL/GenBank/DDBJ whole genome shotgun (WGS) entry which is preliminary data.</text>
</comment>
<dbReference type="RefSeq" id="WP_344289069.1">
    <property type="nucleotide sequence ID" value="NZ_BAAAPF010000028.1"/>
</dbReference>
<feature type="coiled-coil region" evidence="2">
    <location>
        <begin position="91"/>
        <end position="118"/>
    </location>
</feature>
<name>A0ABN2XSZ3_9ACTN</name>
<evidence type="ECO:0000313" key="5">
    <source>
        <dbReference type="Proteomes" id="UP001500443"/>
    </source>
</evidence>
<dbReference type="InterPro" id="IPR000551">
    <property type="entry name" value="MerR-type_HTH_dom"/>
</dbReference>
<organism evidence="4 5">
    <name type="scientific">Streptomyces synnematoformans</name>
    <dbReference type="NCBI Taxonomy" id="415721"/>
    <lineage>
        <taxon>Bacteria</taxon>
        <taxon>Bacillati</taxon>
        <taxon>Actinomycetota</taxon>
        <taxon>Actinomycetes</taxon>
        <taxon>Kitasatosporales</taxon>
        <taxon>Streptomycetaceae</taxon>
        <taxon>Streptomyces</taxon>
    </lineage>
</organism>
<dbReference type="Pfam" id="PF13411">
    <property type="entry name" value="MerR_1"/>
    <property type="match status" value="1"/>
</dbReference>
<dbReference type="CDD" id="cd01279">
    <property type="entry name" value="HTH_HspR-like"/>
    <property type="match status" value="1"/>
</dbReference>
<dbReference type="PANTHER" id="PTHR30204:SF58">
    <property type="entry name" value="HTH-TYPE TRANSCRIPTIONAL REGULATOR YFMP"/>
    <property type="match status" value="1"/>
</dbReference>
<reference evidence="4 5" key="1">
    <citation type="journal article" date="2019" name="Int. J. Syst. Evol. Microbiol.">
        <title>The Global Catalogue of Microorganisms (GCM) 10K type strain sequencing project: providing services to taxonomists for standard genome sequencing and annotation.</title>
        <authorList>
            <consortium name="The Broad Institute Genomics Platform"/>
            <consortium name="The Broad Institute Genome Sequencing Center for Infectious Disease"/>
            <person name="Wu L."/>
            <person name="Ma J."/>
        </authorList>
    </citation>
    <scope>NUCLEOTIDE SEQUENCE [LARGE SCALE GENOMIC DNA]</scope>
    <source>
        <strain evidence="4 5">JCM 15481</strain>
    </source>
</reference>
<dbReference type="PROSITE" id="PS00552">
    <property type="entry name" value="HTH_MERR_1"/>
    <property type="match status" value="1"/>
</dbReference>
<dbReference type="EMBL" id="BAAAPF010000028">
    <property type="protein sequence ID" value="GAA2115639.1"/>
    <property type="molecule type" value="Genomic_DNA"/>
</dbReference>
<dbReference type="NCBIfam" id="NF047375">
    <property type="entry name" value="HeatShock_HspR"/>
    <property type="match status" value="1"/>
</dbReference>
<evidence type="ECO:0000256" key="2">
    <source>
        <dbReference type="SAM" id="Coils"/>
    </source>
</evidence>
<evidence type="ECO:0000259" key="3">
    <source>
        <dbReference type="PROSITE" id="PS50937"/>
    </source>
</evidence>
<sequence>MDGRNGGRGGAGGRNPYELTEETPVYVISVAAELSGLHPQTLRQYDRLGLVSPDRTAGRGRRYSARDIALLRQVQALSQDEGVNLAGIKRIIELETQVAALQAKVAELTDALDGAASAMAQREAQVHASYRRDLVPYQQVQQTSALVVWKPKNKRS</sequence>
<dbReference type="SMART" id="SM00422">
    <property type="entry name" value="HTH_MERR"/>
    <property type="match status" value="1"/>
</dbReference>
<dbReference type="PANTHER" id="PTHR30204">
    <property type="entry name" value="REDOX-CYCLING DRUG-SENSING TRANSCRIPTIONAL ACTIVATOR SOXR"/>
    <property type="match status" value="1"/>
</dbReference>
<feature type="domain" description="HTH merR-type" evidence="3">
    <location>
        <begin position="25"/>
        <end position="94"/>
    </location>
</feature>